<dbReference type="AlphaFoldDB" id="A0A0K8J5U1"/>
<dbReference type="InterPro" id="IPR013024">
    <property type="entry name" value="GGCT-like"/>
</dbReference>
<name>A0A0K8J5U1_9FIRM</name>
<dbReference type="Pfam" id="PF06094">
    <property type="entry name" value="GGACT"/>
    <property type="match status" value="1"/>
</dbReference>
<dbReference type="Gene3D" id="3.10.490.10">
    <property type="entry name" value="Gamma-glutamyl cyclotransferase-like"/>
    <property type="match status" value="1"/>
</dbReference>
<dbReference type="EMBL" id="LN879430">
    <property type="protein sequence ID" value="CUH93046.1"/>
    <property type="molecule type" value="Genomic_DNA"/>
</dbReference>
<keyword evidence="1" id="KW-0456">Lyase</keyword>
<evidence type="ECO:0000256" key="3">
    <source>
        <dbReference type="PIRSR" id="PIRSR617939-2"/>
    </source>
</evidence>
<feature type="binding site" evidence="3">
    <location>
        <position position="118"/>
    </location>
    <ligand>
        <name>substrate</name>
    </ligand>
</feature>
<dbReference type="CDD" id="cd06661">
    <property type="entry name" value="GGCT_like"/>
    <property type="match status" value="1"/>
</dbReference>
<keyword evidence="6" id="KW-1185">Reference proteome</keyword>
<dbReference type="RefSeq" id="WP_058258339.1">
    <property type="nucleotide sequence ID" value="NZ_LN879430.1"/>
</dbReference>
<dbReference type="KEGG" id="hsd:SD1D_1500"/>
<feature type="active site" description="Proton acceptor" evidence="2">
    <location>
        <position position="78"/>
    </location>
</feature>
<accession>A0A0K8J5U1</accession>
<dbReference type="PANTHER" id="PTHR12935:SF0">
    <property type="entry name" value="GAMMA-GLUTAMYLCYCLOTRANSFERASE"/>
    <property type="match status" value="1"/>
</dbReference>
<dbReference type="PANTHER" id="PTHR12935">
    <property type="entry name" value="GAMMA-GLUTAMYLCYCLOTRANSFERASE"/>
    <property type="match status" value="1"/>
</dbReference>
<reference evidence="6" key="1">
    <citation type="submission" date="2015-09" db="EMBL/GenBank/DDBJ databases">
        <authorList>
            <person name="Wibberg D."/>
        </authorList>
    </citation>
    <scope>NUCLEOTIDE SEQUENCE [LARGE SCALE GENOMIC DNA]</scope>
    <source>
        <strain evidence="6">SD1D</strain>
    </source>
</reference>
<evidence type="ECO:0000256" key="2">
    <source>
        <dbReference type="PIRSR" id="PIRSR617939-1"/>
    </source>
</evidence>
<sequence length="152" mass="17020">MDKKLYIAYGSNLNIKQMANRCPTAKVVGASMLKDWRLLFRGAHASAVATVEPFKGGSVPVLVWELTSTDEAALDRYEGWPFLYRKETVKVKLGGKNVKAMMYVMNEGRPLGQPSCYYYTTILEGYKDAGFDLDILHQATIDSAEKEIPTDE</sequence>
<evidence type="ECO:0000256" key="1">
    <source>
        <dbReference type="ARBA" id="ARBA00023239"/>
    </source>
</evidence>
<dbReference type="Proteomes" id="UP000196053">
    <property type="component" value="Chromosome I"/>
</dbReference>
<gene>
    <name evidence="5" type="ORF">SD1D_1500</name>
</gene>
<dbReference type="InterPro" id="IPR017939">
    <property type="entry name" value="G-Glutamylcylcotransferase"/>
</dbReference>
<dbReference type="GO" id="GO:0003839">
    <property type="term" value="F:gamma-glutamylcyclotransferase activity"/>
    <property type="evidence" value="ECO:0007669"/>
    <property type="project" value="InterPro"/>
</dbReference>
<dbReference type="SUPFAM" id="SSF110857">
    <property type="entry name" value="Gamma-glutamyl cyclotransferase-like"/>
    <property type="match status" value="1"/>
</dbReference>
<dbReference type="OrthoDB" id="158990at2"/>
<protein>
    <recommendedName>
        <fullName evidence="4">Gamma-glutamylcyclotransferase AIG2-like domain-containing protein</fullName>
    </recommendedName>
</protein>
<organism evidence="5 6">
    <name type="scientific">Herbinix luporum</name>
    <dbReference type="NCBI Taxonomy" id="1679721"/>
    <lineage>
        <taxon>Bacteria</taxon>
        <taxon>Bacillati</taxon>
        <taxon>Bacillota</taxon>
        <taxon>Clostridia</taxon>
        <taxon>Lachnospirales</taxon>
        <taxon>Lachnospiraceae</taxon>
        <taxon>Herbinix</taxon>
    </lineage>
</organism>
<dbReference type="InterPro" id="IPR036568">
    <property type="entry name" value="GGCT-like_sf"/>
</dbReference>
<proteinExistence type="predicted"/>
<evidence type="ECO:0000313" key="5">
    <source>
        <dbReference type="EMBL" id="CUH93046.1"/>
    </source>
</evidence>
<feature type="binding site" evidence="3">
    <location>
        <begin position="6"/>
        <end position="11"/>
    </location>
    <ligand>
        <name>substrate</name>
    </ligand>
</feature>
<evidence type="ECO:0000313" key="6">
    <source>
        <dbReference type="Proteomes" id="UP000196053"/>
    </source>
</evidence>
<dbReference type="InterPro" id="IPR009288">
    <property type="entry name" value="AIG2-like_dom"/>
</dbReference>
<evidence type="ECO:0000259" key="4">
    <source>
        <dbReference type="Pfam" id="PF06094"/>
    </source>
</evidence>
<feature type="domain" description="Gamma-glutamylcyclotransferase AIG2-like" evidence="4">
    <location>
        <begin position="7"/>
        <end position="107"/>
    </location>
</feature>